<protein>
    <submittedName>
        <fullName evidence="1">Uncharacterized protein</fullName>
    </submittedName>
</protein>
<reference evidence="1" key="2">
    <citation type="journal article" date="2015" name="Data Brief">
        <title>Shoot transcriptome of the giant reed, Arundo donax.</title>
        <authorList>
            <person name="Barrero R.A."/>
            <person name="Guerrero F.D."/>
            <person name="Moolhuijzen P."/>
            <person name="Goolsby J.A."/>
            <person name="Tidwell J."/>
            <person name="Bellgard S.E."/>
            <person name="Bellgard M.I."/>
        </authorList>
    </citation>
    <scope>NUCLEOTIDE SEQUENCE</scope>
    <source>
        <tissue evidence="1">Shoot tissue taken approximately 20 cm above the soil surface</tissue>
    </source>
</reference>
<name>A0A0A8XUP5_ARUDO</name>
<dbReference type="AlphaFoldDB" id="A0A0A8XUP5"/>
<proteinExistence type="predicted"/>
<dbReference type="EMBL" id="GBRH01281417">
    <property type="protein sequence ID" value="JAD16478.1"/>
    <property type="molecule type" value="Transcribed_RNA"/>
</dbReference>
<organism evidence="1">
    <name type="scientific">Arundo donax</name>
    <name type="common">Giant reed</name>
    <name type="synonym">Donax arundinaceus</name>
    <dbReference type="NCBI Taxonomy" id="35708"/>
    <lineage>
        <taxon>Eukaryota</taxon>
        <taxon>Viridiplantae</taxon>
        <taxon>Streptophyta</taxon>
        <taxon>Embryophyta</taxon>
        <taxon>Tracheophyta</taxon>
        <taxon>Spermatophyta</taxon>
        <taxon>Magnoliopsida</taxon>
        <taxon>Liliopsida</taxon>
        <taxon>Poales</taxon>
        <taxon>Poaceae</taxon>
        <taxon>PACMAD clade</taxon>
        <taxon>Arundinoideae</taxon>
        <taxon>Arundineae</taxon>
        <taxon>Arundo</taxon>
    </lineage>
</organism>
<accession>A0A0A8XUP5</accession>
<reference evidence="1" key="1">
    <citation type="submission" date="2014-09" db="EMBL/GenBank/DDBJ databases">
        <authorList>
            <person name="Magalhaes I.L.F."/>
            <person name="Oliveira U."/>
            <person name="Santos F.R."/>
            <person name="Vidigal T.H.D.A."/>
            <person name="Brescovit A.D."/>
            <person name="Santos A.J."/>
        </authorList>
    </citation>
    <scope>NUCLEOTIDE SEQUENCE</scope>
    <source>
        <tissue evidence="1">Shoot tissue taken approximately 20 cm above the soil surface</tissue>
    </source>
</reference>
<evidence type="ECO:0000313" key="1">
    <source>
        <dbReference type="EMBL" id="JAD16478.1"/>
    </source>
</evidence>
<sequence length="46" mass="5198">MPTVFRLLCKHANEHPLKSGISETSSYLSPPHCYHQRKSPALNYGT</sequence>